<accession>A0A382JFA2</accession>
<sequence length="47" mass="5361">MESLFILIAICGSIFLMFAFNEVVKLKKEVKKLNGIVNHLLKNNNPK</sequence>
<keyword evidence="1" id="KW-1133">Transmembrane helix</keyword>
<proteinExistence type="predicted"/>
<gene>
    <name evidence="2" type="ORF">METZ01_LOCUS263878</name>
</gene>
<keyword evidence="1" id="KW-0812">Transmembrane</keyword>
<keyword evidence="1" id="KW-0472">Membrane</keyword>
<dbReference type="AlphaFoldDB" id="A0A382JFA2"/>
<protein>
    <submittedName>
        <fullName evidence="2">Uncharacterized protein</fullName>
    </submittedName>
</protein>
<evidence type="ECO:0000313" key="2">
    <source>
        <dbReference type="EMBL" id="SVC11024.1"/>
    </source>
</evidence>
<name>A0A382JFA2_9ZZZZ</name>
<dbReference type="EMBL" id="UINC01074134">
    <property type="protein sequence ID" value="SVC11024.1"/>
    <property type="molecule type" value="Genomic_DNA"/>
</dbReference>
<organism evidence="2">
    <name type="scientific">marine metagenome</name>
    <dbReference type="NCBI Taxonomy" id="408172"/>
    <lineage>
        <taxon>unclassified sequences</taxon>
        <taxon>metagenomes</taxon>
        <taxon>ecological metagenomes</taxon>
    </lineage>
</organism>
<evidence type="ECO:0000256" key="1">
    <source>
        <dbReference type="SAM" id="Phobius"/>
    </source>
</evidence>
<reference evidence="2" key="1">
    <citation type="submission" date="2018-05" db="EMBL/GenBank/DDBJ databases">
        <authorList>
            <person name="Lanie J.A."/>
            <person name="Ng W.-L."/>
            <person name="Kazmierczak K.M."/>
            <person name="Andrzejewski T.M."/>
            <person name="Davidsen T.M."/>
            <person name="Wayne K.J."/>
            <person name="Tettelin H."/>
            <person name="Glass J.I."/>
            <person name="Rusch D."/>
            <person name="Podicherti R."/>
            <person name="Tsui H.-C.T."/>
            <person name="Winkler M.E."/>
        </authorList>
    </citation>
    <scope>NUCLEOTIDE SEQUENCE</scope>
</reference>
<feature type="transmembrane region" description="Helical" evidence="1">
    <location>
        <begin position="6"/>
        <end position="24"/>
    </location>
</feature>